<evidence type="ECO:0000313" key="4">
    <source>
        <dbReference type="Proteomes" id="UP000283269"/>
    </source>
</evidence>
<accession>A0A409X2E4</accession>
<gene>
    <name evidence="3" type="ORF">CVT25_004587</name>
</gene>
<reference evidence="3 4" key="1">
    <citation type="journal article" date="2018" name="Evol. Lett.">
        <title>Horizontal gene cluster transfer increased hallucinogenic mushroom diversity.</title>
        <authorList>
            <person name="Reynolds H.T."/>
            <person name="Vijayakumar V."/>
            <person name="Gluck-Thaler E."/>
            <person name="Korotkin H.B."/>
            <person name="Matheny P.B."/>
            <person name="Slot J.C."/>
        </authorList>
    </citation>
    <scope>NUCLEOTIDE SEQUENCE [LARGE SCALE GENOMIC DNA]</scope>
    <source>
        <strain evidence="3 4">2631</strain>
    </source>
</reference>
<evidence type="ECO:0008006" key="5">
    <source>
        <dbReference type="Google" id="ProtNLM"/>
    </source>
</evidence>
<dbReference type="Proteomes" id="UP000283269">
    <property type="component" value="Unassembled WGS sequence"/>
</dbReference>
<dbReference type="EMBL" id="NHYD01002787">
    <property type="protein sequence ID" value="PPQ84919.1"/>
    <property type="molecule type" value="Genomic_DNA"/>
</dbReference>
<comment type="caution">
    <text evidence="3">The sequence shown here is derived from an EMBL/GenBank/DDBJ whole genome shotgun (WGS) entry which is preliminary data.</text>
</comment>
<keyword evidence="2" id="KW-0812">Transmembrane</keyword>
<keyword evidence="2" id="KW-1133">Transmembrane helix</keyword>
<evidence type="ECO:0000256" key="2">
    <source>
        <dbReference type="SAM" id="Phobius"/>
    </source>
</evidence>
<dbReference type="AlphaFoldDB" id="A0A409X2E4"/>
<evidence type="ECO:0000313" key="3">
    <source>
        <dbReference type="EMBL" id="PPQ84919.1"/>
    </source>
</evidence>
<dbReference type="InParanoid" id="A0A409X2E4"/>
<proteinExistence type="predicted"/>
<feature type="compositionally biased region" description="Polar residues" evidence="1">
    <location>
        <begin position="1"/>
        <end position="12"/>
    </location>
</feature>
<keyword evidence="4" id="KW-1185">Reference proteome</keyword>
<feature type="region of interest" description="Disordered" evidence="1">
    <location>
        <begin position="1"/>
        <end position="22"/>
    </location>
</feature>
<organism evidence="3 4">
    <name type="scientific">Psilocybe cyanescens</name>
    <dbReference type="NCBI Taxonomy" id="93625"/>
    <lineage>
        <taxon>Eukaryota</taxon>
        <taxon>Fungi</taxon>
        <taxon>Dikarya</taxon>
        <taxon>Basidiomycota</taxon>
        <taxon>Agaricomycotina</taxon>
        <taxon>Agaricomycetes</taxon>
        <taxon>Agaricomycetidae</taxon>
        <taxon>Agaricales</taxon>
        <taxon>Agaricineae</taxon>
        <taxon>Strophariaceae</taxon>
        <taxon>Psilocybe</taxon>
    </lineage>
</organism>
<feature type="transmembrane region" description="Helical" evidence="2">
    <location>
        <begin position="69"/>
        <end position="101"/>
    </location>
</feature>
<sequence>MSSVTPSGSFPKTSRRGPWRRTSEDNAEGIFVEDIQLGTMRRQAEAPFMGPQKAAVLHHLGDRHRSRTLVTWSIAIFVFCVAGYCFTAMAHFGSVIILYILQNQLSVIREHFFTSTWKAGSTGTRQFEAIIEGVEHCELRFKLTSATSTSRAAPQDSTFSISVFQLEYFEAMDENTISRSDPPSRMINLRGIDITPGLPIDWRESFNCAQNAVLAFEFACTENESKDRCSVEWWQQRFLENPDNIF</sequence>
<name>A0A409X2E4_PSICY</name>
<keyword evidence="2" id="KW-0472">Membrane</keyword>
<protein>
    <recommendedName>
        <fullName evidence="5">Ubiquitin 3 binding protein But2 C-terminal domain-containing protein</fullName>
    </recommendedName>
</protein>
<evidence type="ECO:0000256" key="1">
    <source>
        <dbReference type="SAM" id="MobiDB-lite"/>
    </source>
</evidence>